<keyword evidence="2" id="KW-1185">Reference proteome</keyword>
<dbReference type="Proteomes" id="UP001206483">
    <property type="component" value="Unassembled WGS sequence"/>
</dbReference>
<proteinExistence type="predicted"/>
<accession>A0ABT1J988</accession>
<comment type="caution">
    <text evidence="1">The sequence shown here is derived from an EMBL/GenBank/DDBJ whole genome shotgun (WGS) entry which is preliminary data.</text>
</comment>
<evidence type="ECO:0000313" key="2">
    <source>
        <dbReference type="Proteomes" id="UP001206483"/>
    </source>
</evidence>
<reference evidence="1 2" key="1">
    <citation type="submission" date="2022-06" db="EMBL/GenBank/DDBJ databases">
        <title>Sequencing the genomes of 1000 actinobacteria strains.</title>
        <authorList>
            <person name="Klenk H.-P."/>
        </authorList>
    </citation>
    <scope>NUCLEOTIDE SEQUENCE [LARGE SCALE GENOMIC DNA]</scope>
    <source>
        <strain evidence="1 2">DSM 41656</strain>
    </source>
</reference>
<organism evidence="1 2">
    <name type="scientific">Kitasatospora paracochleata</name>
    <dbReference type="NCBI Taxonomy" id="58354"/>
    <lineage>
        <taxon>Bacteria</taxon>
        <taxon>Bacillati</taxon>
        <taxon>Actinomycetota</taxon>
        <taxon>Actinomycetes</taxon>
        <taxon>Kitasatosporales</taxon>
        <taxon>Streptomycetaceae</taxon>
        <taxon>Kitasatospora</taxon>
    </lineage>
</organism>
<name>A0ABT1J988_9ACTN</name>
<dbReference type="RefSeq" id="WP_253804354.1">
    <property type="nucleotide sequence ID" value="NZ_BAAAUB010000131.1"/>
</dbReference>
<evidence type="ECO:0000313" key="1">
    <source>
        <dbReference type="EMBL" id="MCP2314018.1"/>
    </source>
</evidence>
<protein>
    <submittedName>
        <fullName evidence="1">Uncharacterized protein</fullName>
    </submittedName>
</protein>
<sequence length="93" mass="9847">MTTQVTAEITEGIMPVTTPSDFSTALAALRRKAIPRAWGPAYLATQEALSDAAAPGIEAVLLRDGQWTAPLPVGDALLTCLNTEMRLRLVTAP</sequence>
<gene>
    <name evidence="1" type="ORF">FHR36_007217</name>
</gene>
<dbReference type="EMBL" id="JAMZDX010000008">
    <property type="protein sequence ID" value="MCP2314018.1"/>
    <property type="molecule type" value="Genomic_DNA"/>
</dbReference>